<dbReference type="InterPro" id="IPR004821">
    <property type="entry name" value="Cyt_trans-like"/>
</dbReference>
<dbReference type="NCBIfam" id="TIGR00125">
    <property type="entry name" value="cyt_tran_rel"/>
    <property type="match status" value="1"/>
</dbReference>
<dbReference type="EMBL" id="MGAI01000010">
    <property type="protein sequence ID" value="OGK45362.1"/>
    <property type="molecule type" value="Genomic_DNA"/>
</dbReference>
<evidence type="ECO:0000313" key="5">
    <source>
        <dbReference type="Proteomes" id="UP000178040"/>
    </source>
</evidence>
<comment type="caution">
    <text evidence="4">The sequence shown here is derived from an EMBL/GenBank/DDBJ whole genome shotgun (WGS) entry which is preliminary data.</text>
</comment>
<sequence>MKKIVLLNEADKVITQISDKNIVLVGGCFDLFHYGHLIFLDEAKKQGDFLIVALESDDFIKKYKKRVPIHQQNQRAEILSAIDYVDVIIKLPLFTSDGDYDKLVKLIRPSVIATSFGDPLIEKKKEQAESVKGKVKVIKKFVKNLSTRKIIQILKLEL</sequence>
<reference evidence="4 5" key="1">
    <citation type="journal article" date="2016" name="Nat. Commun.">
        <title>Thousands of microbial genomes shed light on interconnected biogeochemical processes in an aquifer system.</title>
        <authorList>
            <person name="Anantharaman K."/>
            <person name="Brown C.T."/>
            <person name="Hug L.A."/>
            <person name="Sharon I."/>
            <person name="Castelle C.J."/>
            <person name="Probst A.J."/>
            <person name="Thomas B.C."/>
            <person name="Singh A."/>
            <person name="Wilkins M.J."/>
            <person name="Karaoz U."/>
            <person name="Brodie E.L."/>
            <person name="Williams K.H."/>
            <person name="Hubbard S.S."/>
            <person name="Banfield J.F."/>
        </authorList>
    </citation>
    <scope>NUCLEOTIDE SEQUENCE [LARGE SCALE GENOMIC DNA]</scope>
</reference>
<dbReference type="AlphaFoldDB" id="A0A1F7IPZ2"/>
<dbReference type="InterPro" id="IPR014729">
    <property type="entry name" value="Rossmann-like_a/b/a_fold"/>
</dbReference>
<dbReference type="PANTHER" id="PTHR43793:SF1">
    <property type="entry name" value="FAD SYNTHASE"/>
    <property type="match status" value="1"/>
</dbReference>
<dbReference type="GO" id="GO:0016779">
    <property type="term" value="F:nucleotidyltransferase activity"/>
    <property type="evidence" value="ECO:0007669"/>
    <property type="project" value="UniProtKB-KW"/>
</dbReference>
<name>A0A1F7IPZ2_9BACT</name>
<evidence type="ECO:0000256" key="2">
    <source>
        <dbReference type="ARBA" id="ARBA00022695"/>
    </source>
</evidence>
<evidence type="ECO:0000259" key="3">
    <source>
        <dbReference type="Pfam" id="PF01467"/>
    </source>
</evidence>
<dbReference type="Proteomes" id="UP000178040">
    <property type="component" value="Unassembled WGS sequence"/>
</dbReference>
<dbReference type="Pfam" id="PF01467">
    <property type="entry name" value="CTP_transf_like"/>
    <property type="match status" value="1"/>
</dbReference>
<dbReference type="SUPFAM" id="SSF52374">
    <property type="entry name" value="Nucleotidylyl transferase"/>
    <property type="match status" value="1"/>
</dbReference>
<evidence type="ECO:0000313" key="4">
    <source>
        <dbReference type="EMBL" id="OGK45362.1"/>
    </source>
</evidence>
<evidence type="ECO:0000256" key="1">
    <source>
        <dbReference type="ARBA" id="ARBA00022679"/>
    </source>
</evidence>
<accession>A0A1F7IPZ2</accession>
<keyword evidence="1" id="KW-0808">Transferase</keyword>
<organism evidence="4 5">
    <name type="scientific">Candidatus Roizmanbacteria bacterium RIFCSPLOWO2_01_FULL_37_16</name>
    <dbReference type="NCBI Taxonomy" id="1802058"/>
    <lineage>
        <taxon>Bacteria</taxon>
        <taxon>Candidatus Roizmaniibacteriota</taxon>
    </lineage>
</organism>
<feature type="domain" description="Cytidyltransferase-like" evidence="3">
    <location>
        <begin position="24"/>
        <end position="138"/>
    </location>
</feature>
<dbReference type="InterPro" id="IPR050385">
    <property type="entry name" value="Archaeal_FAD_synthase"/>
</dbReference>
<keyword evidence="2" id="KW-0548">Nucleotidyltransferase</keyword>
<gene>
    <name evidence="4" type="ORF">A3B40_03370</name>
</gene>
<dbReference type="PANTHER" id="PTHR43793">
    <property type="entry name" value="FAD SYNTHASE"/>
    <property type="match status" value="1"/>
</dbReference>
<protein>
    <recommendedName>
        <fullName evidence="3">Cytidyltransferase-like domain-containing protein</fullName>
    </recommendedName>
</protein>
<proteinExistence type="predicted"/>
<dbReference type="Gene3D" id="3.40.50.620">
    <property type="entry name" value="HUPs"/>
    <property type="match status" value="1"/>
</dbReference>